<evidence type="ECO:0000256" key="1">
    <source>
        <dbReference type="SAM" id="MobiDB-lite"/>
    </source>
</evidence>
<name>A0A3N4KGB5_9PEZI</name>
<dbReference type="EMBL" id="ML119151">
    <property type="protein sequence ID" value="RPB09574.1"/>
    <property type="molecule type" value="Genomic_DNA"/>
</dbReference>
<dbReference type="AlphaFoldDB" id="A0A3N4KGB5"/>
<protein>
    <submittedName>
        <fullName evidence="2">Uncharacterized protein</fullName>
    </submittedName>
</protein>
<evidence type="ECO:0000313" key="2">
    <source>
        <dbReference type="EMBL" id="RPB09574.1"/>
    </source>
</evidence>
<accession>A0A3N4KGB5</accession>
<feature type="region of interest" description="Disordered" evidence="1">
    <location>
        <begin position="141"/>
        <end position="161"/>
    </location>
</feature>
<dbReference type="Proteomes" id="UP000277580">
    <property type="component" value="Unassembled WGS sequence"/>
</dbReference>
<feature type="region of interest" description="Disordered" evidence="1">
    <location>
        <begin position="173"/>
        <end position="192"/>
    </location>
</feature>
<dbReference type="OrthoDB" id="5324729at2759"/>
<gene>
    <name evidence="2" type="ORF">P167DRAFT_538420</name>
</gene>
<sequence length="247" mass="26991">MSSSRPDSNSQQIHAEYLLANPAPGTFFKRHLPNRRLLLQLQKATVATDGTRGRLVPAYDVRCGGSFVRRLAGCFSNVTAKDILIVATGDGEEEDLVQKSEILASIRRVPAKEPETPEKLLVKFFDEVTWNCERLPSGTFQFTPASGEDPNIQASWEPEPGASKGYTFSVTTVSPAATPRSPTPKSPKSPVKPRNVLARMDAENIQVFGVRSAPKGSFLGKKFKFSPSALQPPGLSSERAPKWLLLI</sequence>
<dbReference type="InParanoid" id="A0A3N4KGB5"/>
<organism evidence="2 3">
    <name type="scientific">Morchella conica CCBAS932</name>
    <dbReference type="NCBI Taxonomy" id="1392247"/>
    <lineage>
        <taxon>Eukaryota</taxon>
        <taxon>Fungi</taxon>
        <taxon>Dikarya</taxon>
        <taxon>Ascomycota</taxon>
        <taxon>Pezizomycotina</taxon>
        <taxon>Pezizomycetes</taxon>
        <taxon>Pezizales</taxon>
        <taxon>Morchellaceae</taxon>
        <taxon>Morchella</taxon>
    </lineage>
</organism>
<proteinExistence type="predicted"/>
<reference evidence="2 3" key="1">
    <citation type="journal article" date="2018" name="Nat. Ecol. Evol.">
        <title>Pezizomycetes genomes reveal the molecular basis of ectomycorrhizal truffle lifestyle.</title>
        <authorList>
            <person name="Murat C."/>
            <person name="Payen T."/>
            <person name="Noel B."/>
            <person name="Kuo A."/>
            <person name="Morin E."/>
            <person name="Chen J."/>
            <person name="Kohler A."/>
            <person name="Krizsan K."/>
            <person name="Balestrini R."/>
            <person name="Da Silva C."/>
            <person name="Montanini B."/>
            <person name="Hainaut M."/>
            <person name="Levati E."/>
            <person name="Barry K.W."/>
            <person name="Belfiori B."/>
            <person name="Cichocki N."/>
            <person name="Clum A."/>
            <person name="Dockter R.B."/>
            <person name="Fauchery L."/>
            <person name="Guy J."/>
            <person name="Iotti M."/>
            <person name="Le Tacon F."/>
            <person name="Lindquist E.A."/>
            <person name="Lipzen A."/>
            <person name="Malagnac F."/>
            <person name="Mello A."/>
            <person name="Molinier V."/>
            <person name="Miyauchi S."/>
            <person name="Poulain J."/>
            <person name="Riccioni C."/>
            <person name="Rubini A."/>
            <person name="Sitrit Y."/>
            <person name="Splivallo R."/>
            <person name="Traeger S."/>
            <person name="Wang M."/>
            <person name="Zifcakova L."/>
            <person name="Wipf D."/>
            <person name="Zambonelli A."/>
            <person name="Paolocci F."/>
            <person name="Nowrousian M."/>
            <person name="Ottonello S."/>
            <person name="Baldrian P."/>
            <person name="Spatafora J.W."/>
            <person name="Henrissat B."/>
            <person name="Nagy L.G."/>
            <person name="Aury J.M."/>
            <person name="Wincker P."/>
            <person name="Grigoriev I.V."/>
            <person name="Bonfante P."/>
            <person name="Martin F.M."/>
        </authorList>
    </citation>
    <scope>NUCLEOTIDE SEQUENCE [LARGE SCALE GENOMIC DNA]</scope>
    <source>
        <strain evidence="2 3">CCBAS932</strain>
    </source>
</reference>
<keyword evidence="3" id="KW-1185">Reference proteome</keyword>
<evidence type="ECO:0000313" key="3">
    <source>
        <dbReference type="Proteomes" id="UP000277580"/>
    </source>
</evidence>